<dbReference type="RefSeq" id="WP_047005885.1">
    <property type="nucleotide sequence ID" value="NZ_CP018097.1"/>
</dbReference>
<proteinExistence type="predicted"/>
<accession>A0A0G9MQP4</accession>
<dbReference type="EMBL" id="LBHC01000001">
    <property type="protein sequence ID" value="KLE33035.1"/>
    <property type="molecule type" value="Genomic_DNA"/>
</dbReference>
<sequence>MRWLTLALMAIWIGFAANAWKYFSDFGLYGVYLAARYSFEVIDLPEAEMPDNLAGHRPMSEPELYRLIHDKPLLSFEHETMREQRFGLEITGPNSVISGSSLSFGAATFSGHFLLKDNEICLLEPIFMPTNCRFFFLDEDGGLYNALPGDNGTEWQKISVR</sequence>
<gene>
    <name evidence="1" type="ORF">AAW01_03290</name>
</gene>
<organism evidence="1 2">
    <name type="scientific">Aurantiacibacter gangjinensis</name>
    <dbReference type="NCBI Taxonomy" id="502682"/>
    <lineage>
        <taxon>Bacteria</taxon>
        <taxon>Pseudomonadati</taxon>
        <taxon>Pseudomonadota</taxon>
        <taxon>Alphaproteobacteria</taxon>
        <taxon>Sphingomonadales</taxon>
        <taxon>Erythrobacteraceae</taxon>
        <taxon>Aurantiacibacter</taxon>
    </lineage>
</organism>
<protein>
    <submittedName>
        <fullName evidence="1">Uncharacterized protein</fullName>
    </submittedName>
</protein>
<keyword evidence="2" id="KW-1185">Reference proteome</keyword>
<reference evidence="1 2" key="1">
    <citation type="submission" date="2015-04" db="EMBL/GenBank/DDBJ databases">
        <title>The draft genome sequence of Erythrobacr gangjinensis K7-2.</title>
        <authorList>
            <person name="Zhuang L."/>
            <person name="Liu Y."/>
            <person name="Shao Z."/>
        </authorList>
    </citation>
    <scope>NUCLEOTIDE SEQUENCE [LARGE SCALE GENOMIC DNA]</scope>
    <source>
        <strain evidence="1 2">K7-2</strain>
    </source>
</reference>
<evidence type="ECO:0000313" key="1">
    <source>
        <dbReference type="EMBL" id="KLE33035.1"/>
    </source>
</evidence>
<dbReference type="Proteomes" id="UP000053070">
    <property type="component" value="Unassembled WGS sequence"/>
</dbReference>
<comment type="caution">
    <text evidence="1">The sequence shown here is derived from an EMBL/GenBank/DDBJ whole genome shotgun (WGS) entry which is preliminary data.</text>
</comment>
<dbReference type="AlphaFoldDB" id="A0A0G9MQP4"/>
<name>A0A0G9MQP4_9SPHN</name>
<evidence type="ECO:0000313" key="2">
    <source>
        <dbReference type="Proteomes" id="UP000053070"/>
    </source>
</evidence>
<dbReference type="PATRIC" id="fig|502682.8.peg.672"/>